<dbReference type="SUPFAM" id="SSF50969">
    <property type="entry name" value="YVTN repeat-like/Quinoprotein amine dehydrogenase"/>
    <property type="match status" value="1"/>
</dbReference>
<accession>A0AA88KH43</accession>
<dbReference type="InterPro" id="IPR011042">
    <property type="entry name" value="6-blade_b-propeller_TolB-like"/>
</dbReference>
<dbReference type="Pfam" id="PF01436">
    <property type="entry name" value="NHL"/>
    <property type="match status" value="1"/>
</dbReference>
<evidence type="ECO:0000313" key="2">
    <source>
        <dbReference type="EMBL" id="KAG2381349.1"/>
    </source>
</evidence>
<name>A0AA88KH43_NAELO</name>
<protein>
    <submittedName>
        <fullName evidence="2">Uncharacterized protein</fullName>
    </submittedName>
</protein>
<evidence type="ECO:0000313" key="3">
    <source>
        <dbReference type="Proteomes" id="UP000816034"/>
    </source>
</evidence>
<dbReference type="InterPro" id="IPR001258">
    <property type="entry name" value="NHL_repeat"/>
</dbReference>
<keyword evidence="3" id="KW-1185">Reference proteome</keyword>
<dbReference type="RefSeq" id="XP_044547029.1">
    <property type="nucleotide sequence ID" value="XM_044696187.1"/>
</dbReference>
<comment type="caution">
    <text evidence="2">The sequence shown here is derived from an EMBL/GenBank/DDBJ whole genome shotgun (WGS) entry which is preliminary data.</text>
</comment>
<dbReference type="EMBL" id="PYSW02000027">
    <property type="protein sequence ID" value="KAG2381349.1"/>
    <property type="molecule type" value="Genomic_DNA"/>
</dbReference>
<dbReference type="InterPro" id="IPR011044">
    <property type="entry name" value="Quino_amine_DH_bsu"/>
</dbReference>
<gene>
    <name evidence="2" type="ORF">C9374_006338</name>
</gene>
<organism evidence="2 3">
    <name type="scientific">Naegleria lovaniensis</name>
    <name type="common">Amoeba</name>
    <dbReference type="NCBI Taxonomy" id="51637"/>
    <lineage>
        <taxon>Eukaryota</taxon>
        <taxon>Discoba</taxon>
        <taxon>Heterolobosea</taxon>
        <taxon>Tetramitia</taxon>
        <taxon>Eutetramitia</taxon>
        <taxon>Vahlkampfiidae</taxon>
        <taxon>Naegleria</taxon>
    </lineage>
</organism>
<sequence length="436" mass="49978">MLPSNKRTCSHEFTNFSDNDNSNNSPHSFIKRTKCDFISEDLDIVPCSCHVVFLDPLPSTSLLHLTESSSMNHNVESLHDCHYYSSETIEYLKNNGVEFYEKLCHRLRQERLCPFSGNFSIIQSLGVYRTMGNADHLLNRPFDVKISHHCSCIAVSDYDNKRVVLFDYLTKNYKGQINVGTCPYYLAIEKHDPLLGYGCDSLYVSCGKFVKKFDLFRAIRMSVFKNKHLSRAMWISEDNELKVACGMHVYYSQTNQKGSNFKNGNSTNYLIVSDIGRSNLKFLRCDDGSAILSISSQNIGTIFSPWMIVVDPESSLLYVSELHHSVKILKMESFEENHEKTTFTLVECFGENELNKIALKNPCGMVLDRISKKIILANRNANSLMVLTRPSDKTFFEMEYQDHSLKFQQPRGLCFDERTGLLYLVDCSNHQVHIIS</sequence>
<dbReference type="Proteomes" id="UP000816034">
    <property type="component" value="Unassembled WGS sequence"/>
</dbReference>
<keyword evidence="1" id="KW-0677">Repeat</keyword>
<dbReference type="Gene3D" id="2.120.10.30">
    <property type="entry name" value="TolB, C-terminal domain"/>
    <property type="match status" value="1"/>
</dbReference>
<evidence type="ECO:0000256" key="1">
    <source>
        <dbReference type="ARBA" id="ARBA00022737"/>
    </source>
</evidence>
<reference evidence="2 3" key="1">
    <citation type="journal article" date="2018" name="BMC Genomics">
        <title>The genome of Naegleria lovaniensis, the basis for a comparative approach to unravel pathogenicity factors of the human pathogenic amoeba N. fowleri.</title>
        <authorList>
            <person name="Liechti N."/>
            <person name="Schurch N."/>
            <person name="Bruggmann R."/>
            <person name="Wittwer M."/>
        </authorList>
    </citation>
    <scope>NUCLEOTIDE SEQUENCE [LARGE SCALE GENOMIC DNA]</scope>
    <source>
        <strain evidence="2 3">ATCC 30569</strain>
    </source>
</reference>
<dbReference type="AlphaFoldDB" id="A0AA88KH43"/>
<proteinExistence type="predicted"/>
<dbReference type="GeneID" id="68098792"/>